<reference evidence="1" key="1">
    <citation type="submission" date="2022-10" db="EMBL/GenBank/DDBJ databases">
        <authorList>
            <person name="Boutroux M."/>
        </authorList>
    </citation>
    <scope>NUCLEOTIDE SEQUENCE</scope>
    <source>
        <strain evidence="1">51.81</strain>
    </source>
</reference>
<reference evidence="2" key="2">
    <citation type="submission" date="2024-02" db="EMBL/GenBank/DDBJ databases">
        <title>Neisseria leonii sp. nov.</title>
        <authorList>
            <person name="Boutroux M."/>
            <person name="Favre-Rochex S."/>
            <person name="Gorgette O."/>
            <person name="Touak G."/>
            <person name="Muhle E."/>
            <person name="Chesneau O."/>
            <person name="Clermont D."/>
            <person name="Rahi P."/>
        </authorList>
    </citation>
    <scope>NUCLEOTIDE SEQUENCE</scope>
    <source>
        <strain evidence="2">51.81</strain>
    </source>
</reference>
<accession>A0A9X4IAY6</accession>
<sequence length="259" mass="29035">MMQQDKWTIHRYLAEQADARLDWLKREPEQIFLAGADGDCSRRLLAARYPYARFSEFDARADYLAEAAASRQGGWLARLGGRRKTVQYCQAADAPLPAAGADMLWSNLGLITAREAVPVFGCWADALKTDGLLFFTHFGADSLSGLRTFWAEHGIRTDAPLLRDMHDLGDMLFHNGFYDPVMDTARLVLDYRDAGVMYRDMQAVGLWQALNLSDGQAALDLLRTRFSDGLSITLETVFGHAVKRPQLAKGEQAVQFVRQ</sequence>
<dbReference type="EMBL" id="JAPQFL010000003">
    <property type="protein sequence ID" value="MDD9327880.1"/>
    <property type="molecule type" value="Genomic_DNA"/>
</dbReference>
<dbReference type="InterPro" id="IPR029063">
    <property type="entry name" value="SAM-dependent_MTases_sf"/>
</dbReference>
<gene>
    <name evidence="1" type="ORF">ORY91_001294</name>
    <name evidence="2" type="ORF">V9W64_06490</name>
</gene>
<dbReference type="Proteomes" id="UP001149607">
    <property type="component" value="Chromosome"/>
</dbReference>
<protein>
    <submittedName>
        <fullName evidence="1">Methyltransferase</fullName>
    </submittedName>
</protein>
<dbReference type="Gene3D" id="3.40.50.150">
    <property type="entry name" value="Vaccinia Virus protein VP39"/>
    <property type="match status" value="1"/>
</dbReference>
<dbReference type="SUPFAM" id="SSF53335">
    <property type="entry name" value="S-adenosyl-L-methionine-dependent methyltransferases"/>
    <property type="match status" value="1"/>
</dbReference>
<keyword evidence="1" id="KW-0489">Methyltransferase</keyword>
<dbReference type="GO" id="GO:0032259">
    <property type="term" value="P:methylation"/>
    <property type="evidence" value="ECO:0007669"/>
    <property type="project" value="UniProtKB-KW"/>
</dbReference>
<evidence type="ECO:0000313" key="2">
    <source>
        <dbReference type="EMBL" id="WWY02375.1"/>
    </source>
</evidence>
<evidence type="ECO:0000313" key="3">
    <source>
        <dbReference type="Proteomes" id="UP001149607"/>
    </source>
</evidence>
<evidence type="ECO:0000313" key="1">
    <source>
        <dbReference type="EMBL" id="MDD9327880.1"/>
    </source>
</evidence>
<dbReference type="RefSeq" id="WP_274585043.1">
    <property type="nucleotide sequence ID" value="NZ_CP146598.1"/>
</dbReference>
<organism evidence="1">
    <name type="scientific">Neisseria leonii</name>
    <dbReference type="NCBI Taxonomy" id="2995413"/>
    <lineage>
        <taxon>Bacteria</taxon>
        <taxon>Pseudomonadati</taxon>
        <taxon>Pseudomonadota</taxon>
        <taxon>Betaproteobacteria</taxon>
        <taxon>Neisseriales</taxon>
        <taxon>Neisseriaceae</taxon>
        <taxon>Neisseria</taxon>
    </lineage>
</organism>
<proteinExistence type="predicted"/>
<keyword evidence="3" id="KW-1185">Reference proteome</keyword>
<name>A0A9X4IAY6_9NEIS</name>
<keyword evidence="1" id="KW-0808">Transferase</keyword>
<dbReference type="GO" id="GO:0008168">
    <property type="term" value="F:methyltransferase activity"/>
    <property type="evidence" value="ECO:0007669"/>
    <property type="project" value="UniProtKB-KW"/>
</dbReference>
<dbReference type="EMBL" id="CP146598">
    <property type="protein sequence ID" value="WWY02375.1"/>
    <property type="molecule type" value="Genomic_DNA"/>
</dbReference>
<dbReference type="AlphaFoldDB" id="A0A9X4IAY6"/>